<gene>
    <name evidence="1" type="ORF">ACFO3D_17000</name>
</gene>
<evidence type="ECO:0000313" key="2">
    <source>
        <dbReference type="Proteomes" id="UP001595989"/>
    </source>
</evidence>
<keyword evidence="2" id="KW-1185">Reference proteome</keyword>
<comment type="caution">
    <text evidence="1">The sequence shown here is derived from an EMBL/GenBank/DDBJ whole genome shotgun (WGS) entry which is preliminary data.</text>
</comment>
<evidence type="ECO:0000313" key="1">
    <source>
        <dbReference type="EMBL" id="MFC4559883.1"/>
    </source>
</evidence>
<dbReference type="Proteomes" id="UP001595989">
    <property type="component" value="Unassembled WGS sequence"/>
</dbReference>
<sequence>MLAGQSKKNLNVQFDGQRALIDLRQHIANGEHPGNEVFDYVKEVPVGTIIELHVPHRQQPLIGGLEKFGLNVIVSQLGPEHFRLVAVKINDI</sequence>
<accession>A0ABV9DP53</accession>
<name>A0ABV9DP53_9BACI</name>
<dbReference type="EMBL" id="JBHSFU010000012">
    <property type="protein sequence ID" value="MFC4559883.1"/>
    <property type="molecule type" value="Genomic_DNA"/>
</dbReference>
<protein>
    <submittedName>
        <fullName evidence="1">Amino acid decarboxylase</fullName>
    </submittedName>
</protein>
<proteinExistence type="predicted"/>
<dbReference type="RefSeq" id="WP_390298936.1">
    <property type="nucleotide sequence ID" value="NZ_JBHSFU010000012.1"/>
</dbReference>
<reference evidence="2" key="1">
    <citation type="journal article" date="2019" name="Int. J. Syst. Evol. Microbiol.">
        <title>The Global Catalogue of Microorganisms (GCM) 10K type strain sequencing project: providing services to taxonomists for standard genome sequencing and annotation.</title>
        <authorList>
            <consortium name="The Broad Institute Genomics Platform"/>
            <consortium name="The Broad Institute Genome Sequencing Center for Infectious Disease"/>
            <person name="Wu L."/>
            <person name="Ma J."/>
        </authorList>
    </citation>
    <scope>NUCLEOTIDE SEQUENCE [LARGE SCALE GENOMIC DNA]</scope>
    <source>
        <strain evidence="2">CGMCC 4.7426</strain>
    </source>
</reference>
<organism evidence="1 2">
    <name type="scientific">Virgibacillus kekensis</name>
    <dbReference type="NCBI Taxonomy" id="202261"/>
    <lineage>
        <taxon>Bacteria</taxon>
        <taxon>Bacillati</taxon>
        <taxon>Bacillota</taxon>
        <taxon>Bacilli</taxon>
        <taxon>Bacillales</taxon>
        <taxon>Bacillaceae</taxon>
        <taxon>Virgibacillus</taxon>
    </lineage>
</organism>